<evidence type="ECO:0000313" key="2">
    <source>
        <dbReference type="Proteomes" id="UP000235826"/>
    </source>
</evidence>
<protein>
    <submittedName>
        <fullName evidence="1">Uncharacterized protein</fullName>
    </submittedName>
</protein>
<proteinExistence type="predicted"/>
<dbReference type="EMBL" id="CP025791">
    <property type="protein sequence ID" value="AUP79989.1"/>
    <property type="molecule type" value="Genomic_DNA"/>
</dbReference>
<dbReference type="OrthoDB" id="9846913at2"/>
<dbReference type="KEGG" id="fek:C1H87_15280"/>
<organism evidence="1 2">
    <name type="scientific">Flavivirga eckloniae</name>
    <dbReference type="NCBI Taxonomy" id="1803846"/>
    <lineage>
        <taxon>Bacteria</taxon>
        <taxon>Pseudomonadati</taxon>
        <taxon>Bacteroidota</taxon>
        <taxon>Flavobacteriia</taxon>
        <taxon>Flavobacteriales</taxon>
        <taxon>Flavobacteriaceae</taxon>
        <taxon>Flavivirga</taxon>
    </lineage>
</organism>
<gene>
    <name evidence="1" type="ORF">C1H87_15280</name>
</gene>
<keyword evidence="2" id="KW-1185">Reference proteome</keyword>
<reference evidence="1 2" key="1">
    <citation type="submission" date="2018-01" db="EMBL/GenBank/DDBJ databases">
        <title>Complete genome sequence of Flavivirga eckloniae ECD14 isolated from seaweed Ecklonia cava.</title>
        <authorList>
            <person name="Lee J.H."/>
            <person name="Baik K.S."/>
            <person name="Seong C.N."/>
        </authorList>
    </citation>
    <scope>NUCLEOTIDE SEQUENCE [LARGE SCALE GENOMIC DNA]</scope>
    <source>
        <strain evidence="1 2">ECD14</strain>
    </source>
</reference>
<accession>A0A2K9PSH0</accession>
<evidence type="ECO:0000313" key="1">
    <source>
        <dbReference type="EMBL" id="AUP79989.1"/>
    </source>
</evidence>
<dbReference type="Proteomes" id="UP000235826">
    <property type="component" value="Chromosome"/>
</dbReference>
<sequence>MKNDSKLIVDHPLILFLMLFTVAFVFSMPTSQANEKTTLQEPPILPVGTILFIKTTKAIHAQNFKAGDHFFAELSKDITQKGKVLISKGTIVQMEVLVSENKKRRTSSFAVTVGGFIIDNYLQLVKTETKAVITEDQAGQTIKKAAIGAGIGAAFDGGTGAGRGAAIGAATGLLKPGEAIYFPAGTEGSFQLKQSLKVTWL</sequence>
<dbReference type="AlphaFoldDB" id="A0A2K9PSH0"/>
<name>A0A2K9PSH0_9FLAO</name>
<dbReference type="RefSeq" id="WP_102756641.1">
    <property type="nucleotide sequence ID" value="NZ_CP025791.1"/>
</dbReference>